<dbReference type="Proteomes" id="UP000663828">
    <property type="component" value="Unassembled WGS sequence"/>
</dbReference>
<dbReference type="PANTHER" id="PTHR16469:SF27">
    <property type="entry name" value="UBIQUITIN-ASSOCIATED AND SH3 DOMAIN-CONTAINING BA-RELATED"/>
    <property type="match status" value="1"/>
</dbReference>
<dbReference type="Pfam" id="PF00300">
    <property type="entry name" value="His_Phos_1"/>
    <property type="match status" value="1"/>
</dbReference>
<evidence type="ECO:0000313" key="2">
    <source>
        <dbReference type="Proteomes" id="UP000663828"/>
    </source>
</evidence>
<dbReference type="PANTHER" id="PTHR16469">
    <property type="entry name" value="UBIQUITIN-ASSOCIATED AND SH3 DOMAIN-CONTAINING BA-RELATED"/>
    <property type="match status" value="1"/>
</dbReference>
<accession>A0A814J568</accession>
<dbReference type="SUPFAM" id="SSF53254">
    <property type="entry name" value="Phosphoglycerate mutase-like"/>
    <property type="match status" value="1"/>
</dbReference>
<protein>
    <submittedName>
        <fullName evidence="1">Uncharacterized protein</fullName>
    </submittedName>
</protein>
<dbReference type="EMBL" id="CAJNOR010000899">
    <property type="protein sequence ID" value="CAF1032545.1"/>
    <property type="molecule type" value="Genomic_DNA"/>
</dbReference>
<dbReference type="AlphaFoldDB" id="A0A814J568"/>
<comment type="caution">
    <text evidence="1">The sequence shown here is derived from an EMBL/GenBank/DDBJ whole genome shotgun (WGS) entry which is preliminary data.</text>
</comment>
<gene>
    <name evidence="1" type="ORF">XAT740_LOCUS14829</name>
</gene>
<proteinExistence type="predicted"/>
<evidence type="ECO:0000313" key="1">
    <source>
        <dbReference type="EMBL" id="CAF1032545.1"/>
    </source>
</evidence>
<name>A0A814J568_ADIRI</name>
<reference evidence="1" key="1">
    <citation type="submission" date="2021-02" db="EMBL/GenBank/DDBJ databases">
        <authorList>
            <person name="Nowell W R."/>
        </authorList>
    </citation>
    <scope>NUCLEOTIDE SEQUENCE</scope>
</reference>
<dbReference type="Gene3D" id="3.40.50.1240">
    <property type="entry name" value="Phosphoglycerate mutase-like"/>
    <property type="match status" value="1"/>
</dbReference>
<dbReference type="InterPro" id="IPR029033">
    <property type="entry name" value="His_PPase_superfam"/>
</dbReference>
<dbReference type="InterPro" id="IPR051710">
    <property type="entry name" value="Phosphatase_SH3-domain"/>
</dbReference>
<dbReference type="InterPro" id="IPR013078">
    <property type="entry name" value="His_Pase_superF_clade-1"/>
</dbReference>
<sequence>MATSVEQVENDDESSYDFDVHPITLSTFAVSSQQSLAASLVNSEISSRKVKHGVRSFLQKLFYPMKIPFDNQEMTSTNHEVLNMNYINETAYPIVSPLPVTQGPIRLFILRHAERLDCYYSSQWVRQAFDKNDKFCRFSPILPETIPSRASICDFAVDPPLTLQGLKDAYHTGIILREKNIDIHYCYSSPSLRCIQTATKLLEGLHSHHKLKIRIEPGLFEYTTWYANDETTDGFEMPRFLTKKELLENQYSIDKNYHEQMSISEISRSESESDYYERSHRVTTAILKQHENDLITQIQQGQTSTQDHLHVLFIAHAPTLETCTRKLCGGKFRSDRLSSICRHIDFLSMTVIEKKDNNCDRWMFRRSSIFKENT</sequence>
<organism evidence="1 2">
    <name type="scientific">Adineta ricciae</name>
    <name type="common">Rotifer</name>
    <dbReference type="NCBI Taxonomy" id="249248"/>
    <lineage>
        <taxon>Eukaryota</taxon>
        <taxon>Metazoa</taxon>
        <taxon>Spiralia</taxon>
        <taxon>Gnathifera</taxon>
        <taxon>Rotifera</taxon>
        <taxon>Eurotatoria</taxon>
        <taxon>Bdelloidea</taxon>
        <taxon>Adinetida</taxon>
        <taxon>Adinetidae</taxon>
        <taxon>Adineta</taxon>
    </lineage>
</organism>
<dbReference type="CDD" id="cd07067">
    <property type="entry name" value="HP_PGM_like"/>
    <property type="match status" value="1"/>
</dbReference>
<keyword evidence="2" id="KW-1185">Reference proteome</keyword>